<dbReference type="PANTHER" id="PTHR33619">
    <property type="entry name" value="POLYSACCHARIDE EXPORT PROTEIN GFCE-RELATED"/>
    <property type="match status" value="1"/>
</dbReference>
<evidence type="ECO:0000313" key="5">
    <source>
        <dbReference type="EMBL" id="AUC23114.1"/>
    </source>
</evidence>
<keyword evidence="2" id="KW-0812">Transmembrane</keyword>
<gene>
    <name evidence="5" type="ORF">BTO15_13865</name>
    <name evidence="6" type="ORF">QWY81_12555</name>
</gene>
<reference evidence="6 8" key="1">
    <citation type="journal article" date="2014" name="Int. J. Syst. Evol. Microbiol.">
        <title>Complete genome sequence of Corynebacterium casei LMG S-19264T (=DSM 44701T), isolated from a smear-ripened cheese.</title>
        <authorList>
            <consortium name="US DOE Joint Genome Institute (JGI-PGF)"/>
            <person name="Walter F."/>
            <person name="Albersmeier A."/>
            <person name="Kalinowski J."/>
            <person name="Ruckert C."/>
        </authorList>
    </citation>
    <scope>NUCLEOTIDE SEQUENCE [LARGE SCALE GENOMIC DNA]</scope>
    <source>
        <strain evidence="6 8">CECT 8670</strain>
    </source>
</reference>
<evidence type="ECO:0000256" key="1">
    <source>
        <dbReference type="ARBA" id="ARBA00022729"/>
    </source>
</evidence>
<dbReference type="InterPro" id="IPR019554">
    <property type="entry name" value="Soluble_ligand-bd"/>
</dbReference>
<keyword evidence="1" id="KW-0732">Signal</keyword>
<evidence type="ECO:0000313" key="7">
    <source>
        <dbReference type="Proteomes" id="UP000232721"/>
    </source>
</evidence>
<dbReference type="EMBL" id="JAUFQH010000010">
    <property type="protein sequence ID" value="MDN3620288.1"/>
    <property type="molecule type" value="Genomic_DNA"/>
</dbReference>
<dbReference type="InterPro" id="IPR049712">
    <property type="entry name" value="Poly_export"/>
</dbReference>
<dbReference type="GO" id="GO:0015159">
    <property type="term" value="F:polysaccharide transmembrane transporter activity"/>
    <property type="evidence" value="ECO:0007669"/>
    <property type="project" value="InterPro"/>
</dbReference>
<dbReference type="Pfam" id="PF02563">
    <property type="entry name" value="Poly_export"/>
    <property type="match status" value="1"/>
</dbReference>
<protein>
    <submittedName>
        <fullName evidence="6">Polysaccharide biosynthesis/export family protein</fullName>
    </submittedName>
</protein>
<keyword evidence="2" id="KW-0472">Membrane</keyword>
<feature type="domain" description="Polysaccharide export protein N-terminal" evidence="3">
    <location>
        <begin position="41"/>
        <end position="133"/>
    </location>
</feature>
<name>A0AAJ1QXR5_9FLAO</name>
<keyword evidence="2" id="KW-1133">Transmembrane helix</keyword>
<dbReference type="EMBL" id="CP019336">
    <property type="protein sequence ID" value="AUC23114.1"/>
    <property type="molecule type" value="Genomic_DNA"/>
</dbReference>
<dbReference type="InterPro" id="IPR003715">
    <property type="entry name" value="Poly_export_N"/>
</dbReference>
<keyword evidence="7" id="KW-1185">Reference proteome</keyword>
<accession>A0AAJ1QXR5</accession>
<dbReference type="Proteomes" id="UP001228636">
    <property type="component" value="Unassembled WGS sequence"/>
</dbReference>
<evidence type="ECO:0000313" key="6">
    <source>
        <dbReference type="EMBL" id="MDN3620288.1"/>
    </source>
</evidence>
<dbReference type="PROSITE" id="PS51257">
    <property type="entry name" value="PROKAR_LIPOPROTEIN"/>
    <property type="match status" value="1"/>
</dbReference>
<sequence>MKYLYVTSVLLLFLVTSCVSKKKIVYFGDKKKVIVNSRLQQYEPTIQKDDLLNINVSAANAEAVLPFNIYETPILDNSIGSAKPLPYLVNASGEIKFPVLGVLKVTGMTTNELSEFLHTKLAEYISNPIINISTINFKVTVLGEVNKPGTYQIQNQRITIVEALGLAGDLTINGNRDITLIRERDGERVFIPIDITNKALFNSPYYYLSQNDLIYVEPNKSKINSSGIGANTSVIFTSIATFISIIAILIQ</sequence>
<organism evidence="6 8">
    <name type="scientific">Polaribacter sejongensis</name>
    <dbReference type="NCBI Taxonomy" id="985043"/>
    <lineage>
        <taxon>Bacteria</taxon>
        <taxon>Pseudomonadati</taxon>
        <taxon>Bacteroidota</taxon>
        <taxon>Flavobacteriia</taxon>
        <taxon>Flavobacteriales</taxon>
        <taxon>Flavobacteriaceae</taxon>
    </lineage>
</organism>
<evidence type="ECO:0000313" key="8">
    <source>
        <dbReference type="Proteomes" id="UP001228636"/>
    </source>
</evidence>
<dbReference type="Gene3D" id="3.30.1950.10">
    <property type="entry name" value="wza like domain"/>
    <property type="match status" value="1"/>
</dbReference>
<evidence type="ECO:0000259" key="3">
    <source>
        <dbReference type="Pfam" id="PF02563"/>
    </source>
</evidence>
<dbReference type="PANTHER" id="PTHR33619:SF3">
    <property type="entry name" value="POLYSACCHARIDE EXPORT PROTEIN GFCE-RELATED"/>
    <property type="match status" value="1"/>
</dbReference>
<dbReference type="Pfam" id="PF10531">
    <property type="entry name" value="SLBB"/>
    <property type="match status" value="1"/>
</dbReference>
<evidence type="ECO:0000259" key="4">
    <source>
        <dbReference type="Pfam" id="PF10531"/>
    </source>
</evidence>
<dbReference type="AlphaFoldDB" id="A0AAJ1QXR5"/>
<dbReference type="RefSeq" id="WP_208889227.1">
    <property type="nucleotide sequence ID" value="NZ_CP019336.1"/>
</dbReference>
<dbReference type="Proteomes" id="UP000232721">
    <property type="component" value="Chromosome"/>
</dbReference>
<feature type="domain" description="Soluble ligand binding" evidence="4">
    <location>
        <begin position="138"/>
        <end position="188"/>
    </location>
</feature>
<proteinExistence type="predicted"/>
<dbReference type="Gene3D" id="3.10.560.10">
    <property type="entry name" value="Outer membrane lipoprotein wza domain like"/>
    <property type="match status" value="1"/>
</dbReference>
<reference evidence="5 7" key="2">
    <citation type="submission" date="2017-02" db="EMBL/GenBank/DDBJ databases">
        <title>Trade-off between light-utilization and light-protection in marine flavobacteria.</title>
        <authorList>
            <person name="Kumagai Y."/>
            <person name="Yoshizawa S."/>
            <person name="Kogure K."/>
            <person name="Iwasaki W."/>
        </authorList>
    </citation>
    <scope>NUCLEOTIDE SEQUENCE [LARGE SCALE GENOMIC DNA]</scope>
    <source>
        <strain evidence="5 7">KCTC 23670</strain>
    </source>
</reference>
<feature type="transmembrane region" description="Helical" evidence="2">
    <location>
        <begin position="228"/>
        <end position="250"/>
    </location>
</feature>
<evidence type="ECO:0000256" key="2">
    <source>
        <dbReference type="SAM" id="Phobius"/>
    </source>
</evidence>
<reference evidence="6" key="3">
    <citation type="submission" date="2023-06" db="EMBL/GenBank/DDBJ databases">
        <authorList>
            <person name="Lucena T."/>
            <person name="Sun Q."/>
        </authorList>
    </citation>
    <scope>NUCLEOTIDE SEQUENCE</scope>
    <source>
        <strain evidence="6">CECT 8670</strain>
    </source>
</reference>